<feature type="compositionally biased region" description="Basic residues" evidence="3">
    <location>
        <begin position="698"/>
        <end position="709"/>
    </location>
</feature>
<feature type="active site" description="Proton donor" evidence="2">
    <location>
        <position position="124"/>
    </location>
</feature>
<feature type="compositionally biased region" description="Basic and acidic residues" evidence="3">
    <location>
        <begin position="721"/>
        <end position="746"/>
    </location>
</feature>
<dbReference type="Gene3D" id="3.30.110.110">
    <property type="entry name" value="Mre11, capping domain"/>
    <property type="match status" value="1"/>
</dbReference>
<dbReference type="InterPro" id="IPR041796">
    <property type="entry name" value="Mre11_N"/>
</dbReference>
<dbReference type="Pfam" id="PF00149">
    <property type="entry name" value="Metallophos"/>
    <property type="match status" value="1"/>
</dbReference>
<dbReference type="SUPFAM" id="SSF56300">
    <property type="entry name" value="Metallo-dependent phosphatases"/>
    <property type="match status" value="1"/>
</dbReference>
<gene>
    <name evidence="5" type="ORF">PBRASI_LOCUS1660</name>
</gene>
<dbReference type="InterPro" id="IPR038487">
    <property type="entry name" value="Mre11_capping_dom"/>
</dbReference>
<dbReference type="GO" id="GO:0000723">
    <property type="term" value="P:telomere maintenance"/>
    <property type="evidence" value="ECO:0007669"/>
    <property type="project" value="TreeGrafter"/>
</dbReference>
<dbReference type="AlphaFoldDB" id="A0A9N8WH30"/>
<dbReference type="Pfam" id="PF04152">
    <property type="entry name" value="Mre11_DNA_bind"/>
    <property type="match status" value="1"/>
</dbReference>
<dbReference type="GO" id="GO:0007095">
    <property type="term" value="P:mitotic G2 DNA damage checkpoint signaling"/>
    <property type="evidence" value="ECO:0007669"/>
    <property type="project" value="TreeGrafter"/>
</dbReference>
<sequence length="746" mass="85131">GPPIEDGPDTLKILVTSDNHLGYKDGDVVLQDDTFVTFKEILDIAEQNKVDMILLGGDLFDKNQPPKHVRHRLMSLLHEYVIGDRFIDFEIVCGTGSVLSKGKANFEDKNINIKMPIFAIHGNHDDPTGPDTISELDNLAENRLINYFGRTETLDNIVIRPLLIKKGNTGVALHGLGYIRDMRLMQSFEKREVMLGKPRDSDQWFHMFVLHQNRVRNREGYIKESLLHTWLDLIVWGHEHECRIDPEYMGDMDFYITQPGSTVATSLIEAESSPKHVGILRINNKQFSMDKIRLRTVRPLVFDKLALHEDPDLAQNNPLEIKACVQRKVEEMIQEAKEEWRRVNGNLEPPLPLIRLYVELGELMEDKAIDWSRGFETQVANPKHSDLFKTITKRRRVIATASSSSAAAEPTSSTLPVSDNDEPWAQILPNMASRLQSLATIPWEPMELAIKKSVNSAASQSIIDCLGSSERILTERMGRLPLETLDNETLTTDAMRLITEEMRTEFRGSSDPLDWLEQSNNADAAEDNAPDMSTELMDIDNDFPNRVSEEADSSARTGTRQRRSERAPSPVDDKSGILDMSDEEADILRKCLESLSSEDVKKRAGMLLQGFDVITVWKASSSPEKGQYGRLPAVPRRARNQDVNNLWNEIESMCNNNEEQRLESERTLQMKRCHVDISSKVQCMMENIAEETVEVTKKRSTRKRKSIHYHHTESSEEEDHSSDPDYMEKPKRWKTDVKKENQKCAK</sequence>
<dbReference type="GO" id="GO:0000724">
    <property type="term" value="P:double-strand break repair via homologous recombination"/>
    <property type="evidence" value="ECO:0007669"/>
    <property type="project" value="TreeGrafter"/>
</dbReference>
<name>A0A9N8WH30_9GLOM</name>
<dbReference type="InterPro" id="IPR004843">
    <property type="entry name" value="Calcineurin-like_PHP"/>
</dbReference>
<feature type="compositionally biased region" description="Low complexity" evidence="3">
    <location>
        <begin position="400"/>
        <end position="414"/>
    </location>
</feature>
<feature type="domain" description="Mre11 DNA-binding" evidence="4">
    <location>
        <begin position="287"/>
        <end position="453"/>
    </location>
</feature>
<evidence type="ECO:0000256" key="2">
    <source>
        <dbReference type="PIRSR" id="PIRSR000882-1"/>
    </source>
</evidence>
<evidence type="ECO:0000313" key="5">
    <source>
        <dbReference type="EMBL" id="CAG8482462.1"/>
    </source>
</evidence>
<protein>
    <submittedName>
        <fullName evidence="5">6511_t:CDS:1</fullName>
    </submittedName>
</protein>
<dbReference type="SMART" id="SM01347">
    <property type="entry name" value="Mre11_DNA_bind"/>
    <property type="match status" value="1"/>
</dbReference>
<dbReference type="EMBL" id="CAJVPI010000113">
    <property type="protein sequence ID" value="CAG8482462.1"/>
    <property type="molecule type" value="Genomic_DNA"/>
</dbReference>
<dbReference type="GO" id="GO:0042138">
    <property type="term" value="P:meiotic DNA double-strand break formation"/>
    <property type="evidence" value="ECO:0007669"/>
    <property type="project" value="TreeGrafter"/>
</dbReference>
<dbReference type="PANTHER" id="PTHR10139:SF1">
    <property type="entry name" value="DOUBLE-STRAND BREAK REPAIR PROTEIN MRE11"/>
    <property type="match status" value="1"/>
</dbReference>
<dbReference type="GO" id="GO:0097552">
    <property type="term" value="P:mitochondrial double-strand break repair via homologous recombination"/>
    <property type="evidence" value="ECO:0007669"/>
    <property type="project" value="TreeGrafter"/>
</dbReference>
<evidence type="ECO:0000256" key="3">
    <source>
        <dbReference type="SAM" id="MobiDB-lite"/>
    </source>
</evidence>
<dbReference type="InterPro" id="IPR029052">
    <property type="entry name" value="Metallo-depent_PP-like"/>
</dbReference>
<dbReference type="GO" id="GO:0006303">
    <property type="term" value="P:double-strand break repair via nonhomologous end joining"/>
    <property type="evidence" value="ECO:0007669"/>
    <property type="project" value="TreeGrafter"/>
</dbReference>
<evidence type="ECO:0000256" key="1">
    <source>
        <dbReference type="ARBA" id="ARBA00022801"/>
    </source>
</evidence>
<dbReference type="InterPro" id="IPR007281">
    <property type="entry name" value="Mre11_DNA-bd"/>
</dbReference>
<feature type="region of interest" description="Disordered" evidence="3">
    <location>
        <begin position="544"/>
        <end position="579"/>
    </location>
</feature>
<dbReference type="Gene3D" id="3.60.21.10">
    <property type="match status" value="1"/>
</dbReference>
<keyword evidence="6" id="KW-1185">Reference proteome</keyword>
<comment type="caution">
    <text evidence="5">The sequence shown here is derived from an EMBL/GenBank/DDBJ whole genome shotgun (WGS) entry which is preliminary data.</text>
</comment>
<accession>A0A9N8WH30</accession>
<keyword evidence="1" id="KW-0378">Hydrolase</keyword>
<dbReference type="GO" id="GO:0008296">
    <property type="term" value="F:3'-5'-DNA exonuclease activity"/>
    <property type="evidence" value="ECO:0007669"/>
    <property type="project" value="InterPro"/>
</dbReference>
<feature type="region of interest" description="Disordered" evidence="3">
    <location>
        <begin position="400"/>
        <end position="419"/>
    </location>
</feature>
<evidence type="ECO:0000313" key="6">
    <source>
        <dbReference type="Proteomes" id="UP000789739"/>
    </source>
</evidence>
<reference evidence="5" key="1">
    <citation type="submission" date="2021-06" db="EMBL/GenBank/DDBJ databases">
        <authorList>
            <person name="Kallberg Y."/>
            <person name="Tangrot J."/>
            <person name="Rosling A."/>
        </authorList>
    </citation>
    <scope>NUCLEOTIDE SEQUENCE</scope>
    <source>
        <strain evidence="5">BR232B</strain>
    </source>
</reference>
<feature type="region of interest" description="Disordered" evidence="3">
    <location>
        <begin position="695"/>
        <end position="746"/>
    </location>
</feature>
<dbReference type="CDD" id="cd00840">
    <property type="entry name" value="MPP_Mre11_N"/>
    <property type="match status" value="1"/>
</dbReference>
<feature type="non-terminal residue" evidence="5">
    <location>
        <position position="746"/>
    </location>
</feature>
<dbReference type="OrthoDB" id="30417at2759"/>
<dbReference type="GO" id="GO:0030870">
    <property type="term" value="C:Mre11 complex"/>
    <property type="evidence" value="ECO:0007669"/>
    <property type="project" value="InterPro"/>
</dbReference>
<evidence type="ECO:0000259" key="4">
    <source>
        <dbReference type="SMART" id="SM01347"/>
    </source>
</evidence>
<proteinExistence type="predicted"/>
<dbReference type="PANTHER" id="PTHR10139">
    <property type="entry name" value="DOUBLE-STRAND BREAK REPAIR PROTEIN MRE11"/>
    <property type="match status" value="1"/>
</dbReference>
<organism evidence="5 6">
    <name type="scientific">Paraglomus brasilianum</name>
    <dbReference type="NCBI Taxonomy" id="144538"/>
    <lineage>
        <taxon>Eukaryota</taxon>
        <taxon>Fungi</taxon>
        <taxon>Fungi incertae sedis</taxon>
        <taxon>Mucoromycota</taxon>
        <taxon>Glomeromycotina</taxon>
        <taxon>Glomeromycetes</taxon>
        <taxon>Paraglomerales</taxon>
        <taxon>Paraglomeraceae</taxon>
        <taxon>Paraglomus</taxon>
    </lineage>
</organism>
<dbReference type="GO" id="GO:0031573">
    <property type="term" value="P:mitotic intra-S DNA damage checkpoint signaling"/>
    <property type="evidence" value="ECO:0007669"/>
    <property type="project" value="TreeGrafter"/>
</dbReference>
<dbReference type="Proteomes" id="UP000789739">
    <property type="component" value="Unassembled WGS sequence"/>
</dbReference>
<dbReference type="GO" id="GO:0030145">
    <property type="term" value="F:manganese ion binding"/>
    <property type="evidence" value="ECO:0007669"/>
    <property type="project" value="InterPro"/>
</dbReference>
<dbReference type="GO" id="GO:0000014">
    <property type="term" value="F:single-stranded DNA endodeoxyribonuclease activity"/>
    <property type="evidence" value="ECO:0007669"/>
    <property type="project" value="TreeGrafter"/>
</dbReference>
<dbReference type="GO" id="GO:0035861">
    <property type="term" value="C:site of double-strand break"/>
    <property type="evidence" value="ECO:0007669"/>
    <property type="project" value="TreeGrafter"/>
</dbReference>
<feature type="compositionally biased region" description="Basic and acidic residues" evidence="3">
    <location>
        <begin position="562"/>
        <end position="576"/>
    </location>
</feature>